<evidence type="ECO:0000256" key="4">
    <source>
        <dbReference type="ARBA" id="ARBA00023049"/>
    </source>
</evidence>
<dbReference type="InterPro" id="IPR002510">
    <property type="entry name" value="Metalloprtase-TldD/E_N"/>
</dbReference>
<reference evidence="8 9" key="1">
    <citation type="journal article" date="2007" name="J. Bacteriol.">
        <title>Whole-genome analysis of the methyl tert-butyl ether-degrading beta-proteobacterium Methylibium petroleiphilum PM1.</title>
        <authorList>
            <person name="Kane S.R."/>
            <person name="Chakicherla A.Y."/>
            <person name="Chain P.S.G."/>
            <person name="Schmidt R."/>
            <person name="Shin M.W."/>
            <person name="Legler T.C."/>
            <person name="Scow K.M."/>
            <person name="Larimer F.W."/>
            <person name="Lucas S.M."/>
            <person name="Richardson P.M."/>
            <person name="Hristova K.R."/>
        </authorList>
    </citation>
    <scope>NUCLEOTIDE SEQUENCE [LARGE SCALE GENOMIC DNA]</scope>
    <source>
        <strain evidence="9">ATCC BAA-1232 / LMG 22953 / PM1</strain>
    </source>
</reference>
<feature type="domain" description="Metalloprotease TldD/E central" evidence="7">
    <location>
        <begin position="119"/>
        <end position="228"/>
    </location>
</feature>
<evidence type="ECO:0000313" key="9">
    <source>
        <dbReference type="Proteomes" id="UP000000366"/>
    </source>
</evidence>
<dbReference type="InterPro" id="IPR045570">
    <property type="entry name" value="Metalloprtase-TldD/E_cen_dom"/>
</dbReference>
<dbReference type="STRING" id="420662.Mpe_A1428"/>
<dbReference type="InterPro" id="IPR036059">
    <property type="entry name" value="TldD/PmbA_sf"/>
</dbReference>
<accession>A2SFQ1</accession>
<dbReference type="InterPro" id="IPR051463">
    <property type="entry name" value="Peptidase_U62_metallo"/>
</dbReference>
<gene>
    <name evidence="8" type="ordered locus">Mpe_A1428</name>
</gene>
<dbReference type="RefSeq" id="WP_011829027.1">
    <property type="nucleotide sequence ID" value="NC_008825.1"/>
</dbReference>
<proteinExistence type="inferred from homology"/>
<dbReference type="AlphaFoldDB" id="A2SFQ1"/>
<evidence type="ECO:0000256" key="1">
    <source>
        <dbReference type="ARBA" id="ARBA00005836"/>
    </source>
</evidence>
<feature type="domain" description="Metalloprotease TldD/E N-terminal" evidence="5">
    <location>
        <begin position="25"/>
        <end position="86"/>
    </location>
</feature>
<dbReference type="Pfam" id="PF01523">
    <property type="entry name" value="PmbA_TldD_1st"/>
    <property type="match status" value="1"/>
</dbReference>
<dbReference type="EMBL" id="CP000555">
    <property type="protein sequence ID" value="ABM94390.1"/>
    <property type="molecule type" value="Genomic_DNA"/>
</dbReference>
<dbReference type="GO" id="GO:0006508">
    <property type="term" value="P:proteolysis"/>
    <property type="evidence" value="ECO:0007669"/>
    <property type="project" value="UniProtKB-KW"/>
</dbReference>
<keyword evidence="3" id="KW-0378">Hydrolase</keyword>
<dbReference type="GO" id="GO:0008237">
    <property type="term" value="F:metallopeptidase activity"/>
    <property type="evidence" value="ECO:0007669"/>
    <property type="project" value="UniProtKB-KW"/>
</dbReference>
<evidence type="ECO:0000256" key="3">
    <source>
        <dbReference type="ARBA" id="ARBA00022801"/>
    </source>
</evidence>
<sequence>MLDTLAATVRRATAALPDSVTHWTARGVSERSEQLGVRQGVAETPKRVRDEGVMLTVVDGGVGHAATADTSGAGLRTALLRAHALARAGAGKTVFTPAELPRPRDSGQYASRVERPHHTLTLGDKLELLMRVNAACRIDERIVDAQTSLWSVETDQLFLSSDGAHIEQRFAYLTPAIQVTAVDGGVTQVRSSAGQYNGYCQQGGLEVLDRARFEQDGPRVAREALELVAAPHCPSGRMDLLLMPDQMMLQIHESIGHPLELDRILGDERNFAGTSFVTLDLFGHYRYGSELLNVSFDPSRAHEFAGFAFDDDGTPAERRMLIERGVLLHPLGGSLSQARARAAGHDVGGVATTRACSWNRAPIDRMSNLNVEPGHSTLDELIAAVDHGVVMHTNCSWSIDDSRNKFQFGCEYGRMIRHGRLAEVVRNPNYRGVSATFWRSLAGVGDASTCEVMGTPFCGKGEPSQVIRVGHASPACLFTGVDVFGGVDG</sequence>
<evidence type="ECO:0000256" key="2">
    <source>
        <dbReference type="ARBA" id="ARBA00022670"/>
    </source>
</evidence>
<dbReference type="InterPro" id="IPR045569">
    <property type="entry name" value="Metalloprtase-TldD/E_C"/>
</dbReference>
<dbReference type="PANTHER" id="PTHR30624">
    <property type="entry name" value="UNCHARACTERIZED PROTEIN TLDD AND PMBA"/>
    <property type="match status" value="1"/>
</dbReference>
<dbReference type="Proteomes" id="UP000000366">
    <property type="component" value="Chromosome"/>
</dbReference>
<evidence type="ECO:0000259" key="7">
    <source>
        <dbReference type="Pfam" id="PF19290"/>
    </source>
</evidence>
<dbReference type="Pfam" id="PF19289">
    <property type="entry name" value="PmbA_TldD_3rd"/>
    <property type="match status" value="1"/>
</dbReference>
<comment type="similarity">
    <text evidence="1">Belongs to the peptidase U62 family.</text>
</comment>
<keyword evidence="9" id="KW-1185">Reference proteome</keyword>
<keyword evidence="2" id="KW-0645">Protease</keyword>
<keyword evidence="4" id="KW-0482">Metalloprotease</keyword>
<dbReference type="HOGENOM" id="CLU_026425_1_2_4"/>
<dbReference type="KEGG" id="mpt:Mpe_A1428"/>
<dbReference type="eggNOG" id="COG0312">
    <property type="taxonomic scope" value="Bacteria"/>
</dbReference>
<evidence type="ECO:0000259" key="6">
    <source>
        <dbReference type="Pfam" id="PF19289"/>
    </source>
</evidence>
<dbReference type="InterPro" id="IPR035068">
    <property type="entry name" value="TldD/PmbA_N"/>
</dbReference>
<name>A2SFQ1_METPP</name>
<evidence type="ECO:0000259" key="5">
    <source>
        <dbReference type="Pfam" id="PF01523"/>
    </source>
</evidence>
<dbReference type="Pfam" id="PF19290">
    <property type="entry name" value="PmbA_TldD_2nd"/>
    <property type="match status" value="1"/>
</dbReference>
<evidence type="ECO:0000313" key="8">
    <source>
        <dbReference type="EMBL" id="ABM94390.1"/>
    </source>
</evidence>
<dbReference type="GO" id="GO:0005829">
    <property type="term" value="C:cytosol"/>
    <property type="evidence" value="ECO:0007669"/>
    <property type="project" value="TreeGrafter"/>
</dbReference>
<dbReference type="PANTHER" id="PTHR30624:SF10">
    <property type="entry name" value="CONSERVED PROTEIN"/>
    <property type="match status" value="1"/>
</dbReference>
<feature type="domain" description="Metalloprotease TldD/E C-terminal" evidence="6">
    <location>
        <begin position="235"/>
        <end position="483"/>
    </location>
</feature>
<protein>
    <submittedName>
        <fullName evidence="8">Putative TldD protein family</fullName>
    </submittedName>
</protein>
<dbReference type="SUPFAM" id="SSF111283">
    <property type="entry name" value="Putative modulator of DNA gyrase, PmbA/TldD"/>
    <property type="match status" value="1"/>
</dbReference>
<dbReference type="Gene3D" id="3.30.2290.10">
    <property type="entry name" value="PmbA/TldD superfamily"/>
    <property type="match status" value="1"/>
</dbReference>
<organism evidence="8 9">
    <name type="scientific">Methylibium petroleiphilum (strain ATCC BAA-1232 / LMG 22953 / PM1)</name>
    <dbReference type="NCBI Taxonomy" id="420662"/>
    <lineage>
        <taxon>Bacteria</taxon>
        <taxon>Pseudomonadati</taxon>
        <taxon>Pseudomonadota</taxon>
        <taxon>Betaproteobacteria</taxon>
        <taxon>Burkholderiales</taxon>
        <taxon>Sphaerotilaceae</taxon>
        <taxon>Methylibium</taxon>
    </lineage>
</organism>